<organism evidence="1 2">
    <name type="scientific">Violaceomyces palustris</name>
    <dbReference type="NCBI Taxonomy" id="1673888"/>
    <lineage>
        <taxon>Eukaryota</taxon>
        <taxon>Fungi</taxon>
        <taxon>Dikarya</taxon>
        <taxon>Basidiomycota</taxon>
        <taxon>Ustilaginomycotina</taxon>
        <taxon>Ustilaginomycetes</taxon>
        <taxon>Violaceomycetales</taxon>
        <taxon>Violaceomycetaceae</taxon>
        <taxon>Violaceomyces</taxon>
    </lineage>
</organism>
<accession>A0ACD0NV07</accession>
<keyword evidence="2" id="KW-1185">Reference proteome</keyword>
<proteinExistence type="predicted"/>
<gene>
    <name evidence="1" type="ORF">IE53DRAFT_388085</name>
</gene>
<protein>
    <submittedName>
        <fullName evidence="1">Uncharacterized protein</fullName>
    </submittedName>
</protein>
<dbReference type="Proteomes" id="UP000245626">
    <property type="component" value="Unassembled WGS sequence"/>
</dbReference>
<dbReference type="EMBL" id="KZ820020">
    <property type="protein sequence ID" value="PWN49664.1"/>
    <property type="molecule type" value="Genomic_DNA"/>
</dbReference>
<evidence type="ECO:0000313" key="2">
    <source>
        <dbReference type="Proteomes" id="UP000245626"/>
    </source>
</evidence>
<reference evidence="1 2" key="1">
    <citation type="journal article" date="2018" name="Mol. Biol. Evol.">
        <title>Broad Genomic Sampling Reveals a Smut Pathogenic Ancestry of the Fungal Clade Ustilaginomycotina.</title>
        <authorList>
            <person name="Kijpornyongpan T."/>
            <person name="Mondo S.J."/>
            <person name="Barry K."/>
            <person name="Sandor L."/>
            <person name="Lee J."/>
            <person name="Lipzen A."/>
            <person name="Pangilinan J."/>
            <person name="LaButti K."/>
            <person name="Hainaut M."/>
            <person name="Henrissat B."/>
            <person name="Grigoriev I.V."/>
            <person name="Spatafora J.W."/>
            <person name="Aime M.C."/>
        </authorList>
    </citation>
    <scope>NUCLEOTIDE SEQUENCE [LARGE SCALE GENOMIC DNA]</scope>
    <source>
        <strain evidence="1 2">SA 807</strain>
    </source>
</reference>
<name>A0ACD0NV07_9BASI</name>
<sequence>MTARTVALAAKVERLDHGPKPIGTIFKDHRDQFIITGPRRHHAYVTHLPIAAFCLYVTLCLTPLLPAAAGQNHLVTSGTF</sequence>
<evidence type="ECO:0000313" key="1">
    <source>
        <dbReference type="EMBL" id="PWN49664.1"/>
    </source>
</evidence>